<evidence type="ECO:0000256" key="2">
    <source>
        <dbReference type="ARBA" id="ARBA00022450"/>
    </source>
</evidence>
<accession>A0A9D1JPZ2</accession>
<dbReference type="Pfam" id="PF07993">
    <property type="entry name" value="NAD_binding_4"/>
    <property type="match status" value="1"/>
</dbReference>
<dbReference type="CDD" id="cd05930">
    <property type="entry name" value="A_NRPS"/>
    <property type="match status" value="2"/>
</dbReference>
<feature type="domain" description="Carrier" evidence="7">
    <location>
        <begin position="971"/>
        <end position="1046"/>
    </location>
</feature>
<keyword evidence="4" id="KW-0436">Ligase</keyword>
<dbReference type="GO" id="GO:0044550">
    <property type="term" value="P:secondary metabolite biosynthetic process"/>
    <property type="evidence" value="ECO:0007669"/>
    <property type="project" value="TreeGrafter"/>
</dbReference>
<dbReference type="Gene3D" id="3.30.300.30">
    <property type="match status" value="2"/>
</dbReference>
<evidence type="ECO:0000313" key="8">
    <source>
        <dbReference type="EMBL" id="HIS46633.1"/>
    </source>
</evidence>
<dbReference type="PROSITE" id="PS00455">
    <property type="entry name" value="AMP_BINDING"/>
    <property type="match status" value="2"/>
</dbReference>
<dbReference type="Gene3D" id="3.30.559.30">
    <property type="entry name" value="Nonribosomal peptide synthetase, condensation domain"/>
    <property type="match status" value="2"/>
</dbReference>
<organism evidence="8 9">
    <name type="scientific">Candidatus Scybalocola faecigallinarum</name>
    <dbReference type="NCBI Taxonomy" id="2840941"/>
    <lineage>
        <taxon>Bacteria</taxon>
        <taxon>Bacillati</taxon>
        <taxon>Bacillota</taxon>
        <taxon>Clostridia</taxon>
        <taxon>Lachnospirales</taxon>
        <taxon>Lachnospiraceae</taxon>
        <taxon>Lachnospiraceae incertae sedis</taxon>
        <taxon>Candidatus Scybalocola (ex Gilroy et al. 2021)</taxon>
    </lineage>
</organism>
<comment type="caution">
    <text evidence="8">The sequence shown here is derived from an EMBL/GenBank/DDBJ whole genome shotgun (WGS) entry which is preliminary data.</text>
</comment>
<dbReference type="GO" id="GO:0043041">
    <property type="term" value="P:amino acid activation for nonribosomal peptide biosynthetic process"/>
    <property type="evidence" value="ECO:0007669"/>
    <property type="project" value="TreeGrafter"/>
</dbReference>
<proteinExistence type="predicted"/>
<dbReference type="InterPro" id="IPR000873">
    <property type="entry name" value="AMP-dep_synth/lig_dom"/>
</dbReference>
<dbReference type="InterPro" id="IPR023213">
    <property type="entry name" value="CAT-like_dom_sf"/>
</dbReference>
<dbReference type="Proteomes" id="UP000823927">
    <property type="component" value="Unassembled WGS sequence"/>
</dbReference>
<keyword evidence="2" id="KW-0596">Phosphopantetheine</keyword>
<evidence type="ECO:0000256" key="4">
    <source>
        <dbReference type="ARBA" id="ARBA00022598"/>
    </source>
</evidence>
<dbReference type="InterPro" id="IPR036736">
    <property type="entry name" value="ACP-like_sf"/>
</dbReference>
<keyword evidence="5" id="KW-0045">Antibiotic biosynthesis</keyword>
<dbReference type="InterPro" id="IPR025110">
    <property type="entry name" value="AMP-bd_C"/>
</dbReference>
<dbReference type="InterPro" id="IPR006162">
    <property type="entry name" value="Ppantetheine_attach_site"/>
</dbReference>
<reference evidence="8" key="2">
    <citation type="journal article" date="2021" name="PeerJ">
        <title>Extensive microbial diversity within the chicken gut microbiome revealed by metagenomics and culture.</title>
        <authorList>
            <person name="Gilroy R."/>
            <person name="Ravi A."/>
            <person name="Getino M."/>
            <person name="Pursley I."/>
            <person name="Horton D.L."/>
            <person name="Alikhan N.F."/>
            <person name="Baker D."/>
            <person name="Gharbi K."/>
            <person name="Hall N."/>
            <person name="Watson M."/>
            <person name="Adriaenssens E.M."/>
            <person name="Foster-Nyarko E."/>
            <person name="Jarju S."/>
            <person name="Secka A."/>
            <person name="Antonio M."/>
            <person name="Oren A."/>
            <person name="Chaudhuri R.R."/>
            <person name="La Ragione R."/>
            <person name="Hildebrand F."/>
            <person name="Pallen M.J."/>
        </authorList>
    </citation>
    <scope>NUCLEOTIDE SEQUENCE</scope>
    <source>
        <strain evidence="8">CHK178-757</strain>
    </source>
</reference>
<dbReference type="PROSITE" id="PS00012">
    <property type="entry name" value="PHOSPHOPANTETHEINE"/>
    <property type="match status" value="1"/>
</dbReference>
<dbReference type="InterPro" id="IPR020845">
    <property type="entry name" value="AMP-binding_CS"/>
</dbReference>
<dbReference type="InterPro" id="IPR009081">
    <property type="entry name" value="PP-bd_ACP"/>
</dbReference>
<dbReference type="GO" id="GO:0031177">
    <property type="term" value="F:phosphopantetheine binding"/>
    <property type="evidence" value="ECO:0007669"/>
    <property type="project" value="TreeGrafter"/>
</dbReference>
<feature type="compositionally biased region" description="Basic and acidic residues" evidence="6">
    <location>
        <begin position="2017"/>
        <end position="2035"/>
    </location>
</feature>
<dbReference type="Pfam" id="PF00501">
    <property type="entry name" value="AMP-binding"/>
    <property type="match status" value="2"/>
</dbReference>
<dbReference type="Pfam" id="PF00668">
    <property type="entry name" value="Condensation"/>
    <property type="match status" value="2"/>
</dbReference>
<dbReference type="SUPFAM" id="SSF51735">
    <property type="entry name" value="NAD(P)-binding Rossmann-fold domains"/>
    <property type="match status" value="1"/>
</dbReference>
<protein>
    <submittedName>
        <fullName evidence="8">Amino acid adenylation domain-containing protein</fullName>
    </submittedName>
</protein>
<dbReference type="SUPFAM" id="SSF56801">
    <property type="entry name" value="Acetyl-CoA synthetase-like"/>
    <property type="match status" value="2"/>
</dbReference>
<reference evidence="8" key="1">
    <citation type="submission" date="2020-10" db="EMBL/GenBank/DDBJ databases">
        <authorList>
            <person name="Gilroy R."/>
        </authorList>
    </citation>
    <scope>NUCLEOTIDE SEQUENCE</scope>
    <source>
        <strain evidence="8">CHK178-757</strain>
    </source>
</reference>
<dbReference type="NCBIfam" id="NF003417">
    <property type="entry name" value="PRK04813.1"/>
    <property type="match status" value="2"/>
</dbReference>
<dbReference type="InterPro" id="IPR042099">
    <property type="entry name" value="ANL_N_sf"/>
</dbReference>
<dbReference type="Pfam" id="PF13193">
    <property type="entry name" value="AMP-binding_C"/>
    <property type="match status" value="2"/>
</dbReference>
<dbReference type="InterPro" id="IPR045851">
    <property type="entry name" value="AMP-bd_C_sf"/>
</dbReference>
<dbReference type="PANTHER" id="PTHR45527:SF1">
    <property type="entry name" value="FATTY ACID SYNTHASE"/>
    <property type="match status" value="1"/>
</dbReference>
<dbReference type="InterPro" id="IPR036291">
    <property type="entry name" value="NAD(P)-bd_dom_sf"/>
</dbReference>
<dbReference type="SUPFAM" id="SSF47336">
    <property type="entry name" value="ACP-like"/>
    <property type="match status" value="2"/>
</dbReference>
<dbReference type="SUPFAM" id="SSF52777">
    <property type="entry name" value="CoA-dependent acyltransferases"/>
    <property type="match status" value="4"/>
</dbReference>
<dbReference type="PANTHER" id="PTHR45527">
    <property type="entry name" value="NONRIBOSOMAL PEPTIDE SYNTHETASE"/>
    <property type="match status" value="1"/>
</dbReference>
<dbReference type="Gene3D" id="3.40.50.720">
    <property type="entry name" value="NAD(P)-binding Rossmann-like Domain"/>
    <property type="match status" value="1"/>
</dbReference>
<dbReference type="GO" id="GO:0008610">
    <property type="term" value="P:lipid biosynthetic process"/>
    <property type="evidence" value="ECO:0007669"/>
    <property type="project" value="UniProtKB-ARBA"/>
</dbReference>
<dbReference type="Pfam" id="PF00550">
    <property type="entry name" value="PP-binding"/>
    <property type="match status" value="2"/>
</dbReference>
<feature type="region of interest" description="Disordered" evidence="6">
    <location>
        <begin position="2017"/>
        <end position="2048"/>
    </location>
</feature>
<dbReference type="Gene3D" id="1.10.1200.10">
    <property type="entry name" value="ACP-like"/>
    <property type="match status" value="2"/>
</dbReference>
<dbReference type="GO" id="GO:0016874">
    <property type="term" value="F:ligase activity"/>
    <property type="evidence" value="ECO:0007669"/>
    <property type="project" value="UniProtKB-KW"/>
</dbReference>
<evidence type="ECO:0000256" key="3">
    <source>
        <dbReference type="ARBA" id="ARBA00022553"/>
    </source>
</evidence>
<comment type="cofactor">
    <cofactor evidence="1">
        <name>pantetheine 4'-phosphate</name>
        <dbReference type="ChEBI" id="CHEBI:47942"/>
    </cofactor>
</comment>
<feature type="domain" description="Carrier" evidence="7">
    <location>
        <begin position="2045"/>
        <end position="2119"/>
    </location>
</feature>
<dbReference type="InterPro" id="IPR010071">
    <property type="entry name" value="AA_adenyl_dom"/>
</dbReference>
<dbReference type="PROSITE" id="PS50075">
    <property type="entry name" value="CARRIER"/>
    <property type="match status" value="2"/>
</dbReference>
<dbReference type="NCBIfam" id="TIGR01733">
    <property type="entry name" value="AA-adenyl-dom"/>
    <property type="match status" value="2"/>
</dbReference>
<dbReference type="GO" id="GO:0017000">
    <property type="term" value="P:antibiotic biosynthetic process"/>
    <property type="evidence" value="ECO:0007669"/>
    <property type="project" value="UniProtKB-KW"/>
</dbReference>
<dbReference type="InterPro" id="IPR001242">
    <property type="entry name" value="Condensation_dom"/>
</dbReference>
<dbReference type="EMBL" id="DVIT01000014">
    <property type="protein sequence ID" value="HIS46633.1"/>
    <property type="molecule type" value="Genomic_DNA"/>
</dbReference>
<gene>
    <name evidence="8" type="ORF">IAB46_03560</name>
</gene>
<keyword evidence="3" id="KW-0597">Phosphoprotein</keyword>
<evidence type="ECO:0000256" key="6">
    <source>
        <dbReference type="SAM" id="MobiDB-lite"/>
    </source>
</evidence>
<dbReference type="GO" id="GO:0005737">
    <property type="term" value="C:cytoplasm"/>
    <property type="evidence" value="ECO:0007669"/>
    <property type="project" value="TreeGrafter"/>
</dbReference>
<evidence type="ECO:0000256" key="1">
    <source>
        <dbReference type="ARBA" id="ARBA00001957"/>
    </source>
</evidence>
<evidence type="ECO:0000259" key="7">
    <source>
        <dbReference type="PROSITE" id="PS50075"/>
    </source>
</evidence>
<dbReference type="Gene3D" id="3.40.50.12780">
    <property type="entry name" value="N-terminal domain of ligase-like"/>
    <property type="match status" value="2"/>
</dbReference>
<evidence type="ECO:0000256" key="5">
    <source>
        <dbReference type="ARBA" id="ARBA00023194"/>
    </source>
</evidence>
<evidence type="ECO:0000313" key="9">
    <source>
        <dbReference type="Proteomes" id="UP000823927"/>
    </source>
</evidence>
<dbReference type="Gene3D" id="3.30.559.10">
    <property type="entry name" value="Chloramphenicol acetyltransferase-like domain"/>
    <property type="match status" value="2"/>
</dbReference>
<dbReference type="InterPro" id="IPR013120">
    <property type="entry name" value="FAR_NAD-bd"/>
</dbReference>
<name>A0A9D1JPZ2_9FIRM</name>
<sequence>MDRKVRKVREELLQKEGRYPLSSSQKNIWNLERAYKGTPMNNICETFHIKGAFDVVLLQKCLNLVVKSDPTLRTRITLDPQGEPWQYETAYQRMQFPVLDFSMTNQDGILHWEESVAREVMPLVEEPLFRFVIVRIGEHEGEVLIKTHHLISDGWSLVALINKIAVAYLNLLEGNAPKMEISPSYRLHVEDEAKYLCSKMHDKDTDYWRETLRGAGAPVSLKEERSADVSPVGHRMTFYLSEIMNHELNAFCTAHRIAPFAVFYMAVAIYLKRTKGIQRFCMGAPVHNRSSFTDRKTTGMFVSTLPFFSRIDESWSFEEFAGYLADDWLELLRHQKLSYAEIFAISKEENPSVHRLYHLVLSFHNSQAYKNHNTSVEFSGQWHYSGYQAEHICIHLNNIEDEKRYSVNYDYLAQLFSRQEIENFHNYLMNILTEAFAWPNRPITQLSFLGAEEKERVLFRFNRTERYVPALSLGQKLEDVCRAVSGRAAVIERGRRFSYKTLWDYACTVAGEIQSYKTGRESVAALVMPRSMLLMAAMAGCALCGMPWVILPQNCPPGRAREIFEDCKPAVVLGSMSDLEKLGDLKNGTACIDMARLLNDHERTGNVPAFKDICQDDTSLAYLIYTSGSTGKPKGVKISQRSFLNFAAAMGPYYASGAVLSICNTGFDAFLIESMGALLNGRTIVLAGNSDVEDPKALAGLIRDYAAGFLTTTPSRLQAYMKDESFCKALGRIESIVCGGENFPGSLLAGLAFYTDARIYNQYGPSETTVGVTAAMLNRTARITAGRPMDNCRCYILDAYGNPLPTGVFGELYVAGVCVGEGYLHDDERTKEAFMNSPFEPGERMYRTGDIACWTGDGQILIRGRQDGQVKIRGQRVELGEISAKLMRHPKIELAAVRLAGEDQAHVLIAYYTSLEDIPEQELMEFASSVLPDYMVPAAYMRVDSIPLNTNGKLDASGLPLPNFMEGGTEPAPESIAGKILEVFRRVLKHPDMPVTGDYFLYGGDSLNGIQVLSELETILGVRLRIADLYSCRNARGLARRLGEERPYEALQPYGVPAMEKAPQLETYPLTPQQMGVYFETMMHPDRCTYNMPCGFRVHGDIDKKRLEEAFTALILNEPVLRLGFVPGEKGIGQKLYPPLVGKAEDLSYMSLEEAKAAFVRPFDLASPPLMRLGLWKGGGDSVVLMDMHHLISDGESAAMLISKLNDLYMGKSMDEPKLSYVDYAWAEDRNKVGLSKADREYWEECLKDMPDALSVPVDFPRSQTFDYKGNVMDHAMSAGESRLCDSFCEAHGFTPFMLFTAAFGILLAGVGRREDITVGIPVSVRRSRELQSMAGMFVNTLPLRLKPEAGLSGLDYMEQVRAGAAGLLDHGHVTLEELAQMAGKPGSALYHAIISMRPVQLDGAVFDGMEIINEAVPSGSAKMDLNVELYKSNGQWHFRMEYASSLFLPQTAAFYARCIGAIAAGIARDEKRSLGKLSKLSGADSFRLQGYTENLSAAFADVPIDMMVDMAAETAPEQTALIFRDTCMTLGTLKADSDALAARLQAMGVQQKDHIGILCRRGPQLLTAMMAVLKLGCAYVPMLPSFPEKRLHEMMAVSGVKLTLCDSQTVQTPPNVPDVVFADIEQAVKDGQGQSLTLPARRSGDDICFILFTSGSTGQPKGVMIRHQSIANLYAVMRQKLPGENVGFLCTANAIFDIFITETLLTLAMGNYIVMADEDEMVLPWKCAQLIRKHHVQAVEFTPSRASLFMENPDFVQALKDMPVMLMCGEVFPPALLEKIQEAGCRTIYNLYGPTEVTVYCTMDNVTQTDKITVGRIFPNCRIYVLDEKMERVMPTAVGELYFGGACVSAGYVGRDDLTKERFVQDPFRPGEVLYRSGDLVRLLPDGCIDFVGRADHQVKLNGQRIELAEIQSKIISSGLVAQAAVIVVADGDFKALRAFVTPKPGENVDLPALRRWLESELPGYMVPSAIHVLERLPVTDTGKTDLKALETLETKPAPAPVPVRQITEEALKAAPEERRLTEETCPEKARMESEPGESEPAREAQPVNKDMLEEFWKEALSLEEVDKNRSFFEQGGTSLTALNLLSRYYNHGLSMTLSQFYASPTLKEQQAFFFKDAEPAPEAAKAPKGVFLTGATGFFGAHLLRELVERGYEKIYCLVRGTDSRRFEDTLEWYFGRGFMSRASKRITVVNGDITSPGLGISREMWETLTADAGLVIHAAADVRHYADSDEAVITNREGTRNVLQLAKDAGAKMVYISTVSLGSEFIRNQPELVRDFSEDDFDIGQNWEDNIYLRGKFEAERLVREAAADGLSVKILRIGRLVGRSSDGVFQKNPKTNAFWGLVSGILKAGMVPDVLAELPLDTTAVDECARAALMLAKQGSRMTYHIYNPQMKTVGEMITCMGLELKLVSREEFEARLRRMAGDCQDISISMLLTQYYRFMQVPVRISPVCRITEEELARLGFTWKAPDVECLLSAFVP</sequence>